<gene>
    <name evidence="1" type="ORF">OPT61_g5792</name>
</gene>
<dbReference type="EMBL" id="JAPHNI010000385">
    <property type="protein sequence ID" value="KAJ8111668.1"/>
    <property type="molecule type" value="Genomic_DNA"/>
</dbReference>
<protein>
    <submittedName>
        <fullName evidence="1">Uncharacterized protein</fullName>
    </submittedName>
</protein>
<organism evidence="1 2">
    <name type="scientific">Boeremia exigua</name>
    <dbReference type="NCBI Taxonomy" id="749465"/>
    <lineage>
        <taxon>Eukaryota</taxon>
        <taxon>Fungi</taxon>
        <taxon>Dikarya</taxon>
        <taxon>Ascomycota</taxon>
        <taxon>Pezizomycotina</taxon>
        <taxon>Dothideomycetes</taxon>
        <taxon>Pleosporomycetidae</taxon>
        <taxon>Pleosporales</taxon>
        <taxon>Pleosporineae</taxon>
        <taxon>Didymellaceae</taxon>
        <taxon>Boeremia</taxon>
    </lineage>
</organism>
<comment type="caution">
    <text evidence="1">The sequence shown here is derived from an EMBL/GenBank/DDBJ whole genome shotgun (WGS) entry which is preliminary data.</text>
</comment>
<name>A0ACC2I945_9PLEO</name>
<evidence type="ECO:0000313" key="1">
    <source>
        <dbReference type="EMBL" id="KAJ8111668.1"/>
    </source>
</evidence>
<keyword evidence="2" id="KW-1185">Reference proteome</keyword>
<reference evidence="1" key="1">
    <citation type="submission" date="2022-11" db="EMBL/GenBank/DDBJ databases">
        <title>Genome Sequence of Boeremia exigua.</title>
        <authorList>
            <person name="Buettner E."/>
        </authorList>
    </citation>
    <scope>NUCLEOTIDE SEQUENCE</scope>
    <source>
        <strain evidence="1">CU02</strain>
    </source>
</reference>
<evidence type="ECO:0000313" key="2">
    <source>
        <dbReference type="Proteomes" id="UP001153331"/>
    </source>
</evidence>
<sequence length="310" mass="34122">MVVVAVFGGTGNVGKTIVEALQADGTHQVIAFGRKVPTGDLSVPTFAVDYNDVDQMSNSLLEHKVHTVISTIAMYDPVAAQSERNLISAAAKSPAVKRFVQSNWGDKTPEDESLRAGPNFLRDQSLEVLRQTNLEWTQFHNGLFLDYYGMPHVQSYLSPLAIFVDIAHRSAAIPGSTGDELISFTYTKDLAKFVVAALTLDKWDEAYHVYSDASSIKQIVKLAEEATGQSFTVTYDSVEKLRRGEVTELPSHPGIYPYVPKEILAALLSKFGLWAASGIMHYQLQGSLNERFPEIETTSVKEIVGAWKGH</sequence>
<accession>A0ACC2I945</accession>
<dbReference type="Proteomes" id="UP001153331">
    <property type="component" value="Unassembled WGS sequence"/>
</dbReference>
<proteinExistence type="predicted"/>